<dbReference type="STRING" id="321146.A0A139HT55"/>
<protein>
    <recommendedName>
        <fullName evidence="1">Methyltransferase domain-containing protein</fullName>
    </recommendedName>
</protein>
<evidence type="ECO:0000313" key="3">
    <source>
        <dbReference type="Proteomes" id="UP000070133"/>
    </source>
</evidence>
<dbReference type="InterPro" id="IPR029063">
    <property type="entry name" value="SAM-dependent_MTases_sf"/>
</dbReference>
<dbReference type="Pfam" id="PF13847">
    <property type="entry name" value="Methyltransf_31"/>
    <property type="match status" value="1"/>
</dbReference>
<accession>A0A139HT55</accession>
<dbReference type="PANTHER" id="PTHR43861:SF1">
    <property type="entry name" value="TRANS-ACONITATE 2-METHYLTRANSFERASE"/>
    <property type="match status" value="1"/>
</dbReference>
<dbReference type="EMBL" id="LFZN01000011">
    <property type="protein sequence ID" value="KXT05640.1"/>
    <property type="molecule type" value="Genomic_DNA"/>
</dbReference>
<comment type="caution">
    <text evidence="2">The sequence shown here is derived from an EMBL/GenBank/DDBJ whole genome shotgun (WGS) entry which is preliminary data.</text>
</comment>
<feature type="domain" description="Methyltransferase" evidence="1">
    <location>
        <begin position="67"/>
        <end position="177"/>
    </location>
</feature>
<dbReference type="OrthoDB" id="10017101at2759"/>
<dbReference type="InterPro" id="IPR025714">
    <property type="entry name" value="Methyltranfer_dom"/>
</dbReference>
<dbReference type="AlphaFoldDB" id="A0A139HT55"/>
<sequence>MRRWAIRTRRYIVCSKITKKAASVFRRIATMVALEERDPKMPVWGDRTWFSYRSADEHATHLLPYIKPDSRIIDVGCGTGSITLDLARRAPQGFVLGIDYSEDSIQIARAEAQRQNIPNIEFLQADATNLSHLSTTYPPFDISHSHQVLVHLSNPASVLASISNLLKPTGILSTRDNHAFFTHPTSPANERDWELYRIWSRKRGAHPDAGFRNPGWMHEAGFPWEKIKFGSAAWEAPRAEKKTFARNARNSFLPVYGVQAEDGDREWLRELEEFWEDWERDPGSRFVGVDGWVIGFKE</sequence>
<gene>
    <name evidence="2" type="ORF">AC578_5585</name>
</gene>
<evidence type="ECO:0000259" key="1">
    <source>
        <dbReference type="Pfam" id="PF13847"/>
    </source>
</evidence>
<dbReference type="SUPFAM" id="SSF53335">
    <property type="entry name" value="S-adenosyl-L-methionine-dependent methyltransferases"/>
    <property type="match status" value="1"/>
</dbReference>
<evidence type="ECO:0000313" key="2">
    <source>
        <dbReference type="EMBL" id="KXT05640.1"/>
    </source>
</evidence>
<keyword evidence="3" id="KW-1185">Reference proteome</keyword>
<reference evidence="2 3" key="1">
    <citation type="submission" date="2015-07" db="EMBL/GenBank/DDBJ databases">
        <title>Comparative genomics of the Sigatoka disease complex on banana suggests a link between parallel evolutionary changes in Pseudocercospora fijiensis and Pseudocercospora eumusae and increased virulence on the banana host.</title>
        <authorList>
            <person name="Chang T.-C."/>
            <person name="Salvucci A."/>
            <person name="Crous P.W."/>
            <person name="Stergiopoulos I."/>
        </authorList>
    </citation>
    <scope>NUCLEOTIDE SEQUENCE [LARGE SCALE GENOMIC DNA]</scope>
    <source>
        <strain evidence="2 3">CBS 114824</strain>
    </source>
</reference>
<dbReference type="Proteomes" id="UP000070133">
    <property type="component" value="Unassembled WGS sequence"/>
</dbReference>
<organism evidence="2 3">
    <name type="scientific">Pseudocercospora eumusae</name>
    <dbReference type="NCBI Taxonomy" id="321146"/>
    <lineage>
        <taxon>Eukaryota</taxon>
        <taxon>Fungi</taxon>
        <taxon>Dikarya</taxon>
        <taxon>Ascomycota</taxon>
        <taxon>Pezizomycotina</taxon>
        <taxon>Dothideomycetes</taxon>
        <taxon>Dothideomycetidae</taxon>
        <taxon>Mycosphaerellales</taxon>
        <taxon>Mycosphaerellaceae</taxon>
        <taxon>Pseudocercospora</taxon>
    </lineage>
</organism>
<dbReference type="Gene3D" id="3.40.50.150">
    <property type="entry name" value="Vaccinia Virus protein VP39"/>
    <property type="match status" value="1"/>
</dbReference>
<proteinExistence type="predicted"/>
<dbReference type="PANTHER" id="PTHR43861">
    <property type="entry name" value="TRANS-ACONITATE 2-METHYLTRANSFERASE-RELATED"/>
    <property type="match status" value="1"/>
</dbReference>
<dbReference type="CDD" id="cd02440">
    <property type="entry name" value="AdoMet_MTases"/>
    <property type="match status" value="1"/>
</dbReference>
<name>A0A139HT55_9PEZI</name>